<dbReference type="NCBIfam" id="TIGR02937">
    <property type="entry name" value="sigma70-ECF"/>
    <property type="match status" value="1"/>
</dbReference>
<dbReference type="InterPro" id="IPR036388">
    <property type="entry name" value="WH-like_DNA-bd_sf"/>
</dbReference>
<dbReference type="EMBL" id="CP006629">
    <property type="protein sequence ID" value="AIB10050.1"/>
    <property type="molecule type" value="Genomic_DNA"/>
</dbReference>
<dbReference type="InterPro" id="IPR007627">
    <property type="entry name" value="RNA_pol_sigma70_r2"/>
</dbReference>
<organism evidence="7 8">
    <name type="scientific">Lotharella oceanica</name>
    <dbReference type="NCBI Taxonomy" id="641309"/>
    <lineage>
        <taxon>Eukaryota</taxon>
        <taxon>Sar</taxon>
        <taxon>Rhizaria</taxon>
        <taxon>Cercozoa</taxon>
        <taxon>Chlorarachniophyceae</taxon>
        <taxon>Lotharella</taxon>
    </lineage>
</organism>
<accession>A0A060DC33</accession>
<evidence type="ECO:0000256" key="4">
    <source>
        <dbReference type="ARBA" id="ARBA00023125"/>
    </source>
</evidence>
<dbReference type="Pfam" id="PF04539">
    <property type="entry name" value="Sigma70_r3"/>
    <property type="match status" value="1"/>
</dbReference>
<dbReference type="Gene3D" id="1.10.601.10">
    <property type="entry name" value="RNA Polymerase Primary Sigma Factor"/>
    <property type="match status" value="1"/>
</dbReference>
<dbReference type="CDD" id="cd06171">
    <property type="entry name" value="Sigma70_r4"/>
    <property type="match status" value="1"/>
</dbReference>
<reference evidence="7 8" key="1">
    <citation type="journal article" date="2014" name="BMC Genomics">
        <title>Nucleomorph and plastid genome sequences of the chlorarachniophyte Lotharella oceanica: convergent reductive evolution and frequent recombination in nucleomorph-bearing algae.</title>
        <authorList>
            <person name="Tanifuji G."/>
            <person name="Onodera N.T."/>
            <person name="Brown M.W."/>
            <person name="Curtis B.A."/>
            <person name="Roger A.J."/>
            <person name="Ka-Shu Wong G."/>
            <person name="Melkonian M."/>
            <person name="Archibald J.M."/>
        </authorList>
    </citation>
    <scope>NUCLEOTIDE SEQUENCE [LARGE SCALE GENOMIC DNA]</scope>
    <source>
        <strain evidence="7 8">CCMP622</strain>
    </source>
</reference>
<keyword evidence="5" id="KW-0804">Transcription</keyword>
<evidence type="ECO:0000256" key="2">
    <source>
        <dbReference type="ARBA" id="ARBA00023015"/>
    </source>
</evidence>
<geneLocation type="nucleomorph" evidence="7"/>
<dbReference type="InterPro" id="IPR050239">
    <property type="entry name" value="Sigma-70_RNA_pol_init_factors"/>
</dbReference>
<dbReference type="Pfam" id="PF04545">
    <property type="entry name" value="Sigma70_r4"/>
    <property type="match status" value="1"/>
</dbReference>
<keyword evidence="2" id="KW-0805">Transcription regulation</keyword>
<evidence type="ECO:0000313" key="8">
    <source>
        <dbReference type="Proteomes" id="UP000243670"/>
    </source>
</evidence>
<dbReference type="SUPFAM" id="SSF88946">
    <property type="entry name" value="Sigma2 domain of RNA polymerase sigma factors"/>
    <property type="match status" value="1"/>
</dbReference>
<dbReference type="SUPFAM" id="SSF88659">
    <property type="entry name" value="Sigma3 and sigma4 domains of RNA polymerase sigma factors"/>
    <property type="match status" value="2"/>
</dbReference>
<dbReference type="GO" id="GO:0006352">
    <property type="term" value="P:DNA-templated transcription initiation"/>
    <property type="evidence" value="ECO:0007669"/>
    <property type="project" value="InterPro"/>
</dbReference>
<sequence>MKSYSKIIKINNLSNLIIKKNNYSVKIEKKINNYNLLKKKKEKKSIKNYLDFNNSIIDNRIISHIKNLSKNQQIQTYSSITFESNSELLLSTITFKNETILMSWIKSLLKLEKIFFEVEKKLGFFPSLKFMAKYCNLKQKKLKNMIVIGKYSKKILIKKSLKLIISISKKYSDKGLAFEDLIAEGILGFMKGIKKFDFTKGHKFTTYAHWWIRQSISRAIDDQSRIIRIPVYVKEILNKITKIKMTYYEKFNKYPDVKELSLISGIDETQIQKLLLSCNDVISLDTTLDNNDDGDPLRDSVEDLSTISSLKYATEKNLKTDIEKAILALSDRESAVIRLRYGLDDGKERTLEEIGEFLNVTRERARQIEIKAINKLRKENLLVVFKDYL</sequence>
<evidence type="ECO:0000256" key="5">
    <source>
        <dbReference type="ARBA" id="ARBA00023163"/>
    </source>
</evidence>
<dbReference type="InterPro" id="IPR013324">
    <property type="entry name" value="RNA_pol_sigma_r3/r4-like"/>
</dbReference>
<dbReference type="GO" id="GO:0016987">
    <property type="term" value="F:sigma factor activity"/>
    <property type="evidence" value="ECO:0007669"/>
    <property type="project" value="UniProtKB-KW"/>
</dbReference>
<dbReference type="PANTHER" id="PTHR30603:SF47">
    <property type="entry name" value="RNA POLYMERASE SIGMA FACTOR SIGD, CHLOROPLASTIC"/>
    <property type="match status" value="1"/>
</dbReference>
<dbReference type="InterPro" id="IPR007624">
    <property type="entry name" value="RNA_pol_sigma70_r3"/>
</dbReference>
<keyword evidence="3" id="KW-0731">Sigma factor</keyword>
<dbReference type="PROSITE" id="PS00716">
    <property type="entry name" value="SIGMA70_2"/>
    <property type="match status" value="1"/>
</dbReference>
<dbReference type="AlphaFoldDB" id="A0A060DC33"/>
<dbReference type="InterPro" id="IPR007630">
    <property type="entry name" value="RNA_pol_sigma70_r4"/>
</dbReference>
<name>A0A060DC33_9EUKA</name>
<keyword evidence="7" id="KW-0542">Nucleomorph</keyword>
<dbReference type="Gene3D" id="1.10.10.10">
    <property type="entry name" value="Winged helix-like DNA-binding domain superfamily/Winged helix DNA-binding domain"/>
    <property type="match status" value="2"/>
</dbReference>
<dbReference type="GO" id="GO:0003677">
    <property type="term" value="F:DNA binding"/>
    <property type="evidence" value="ECO:0007669"/>
    <property type="project" value="UniProtKB-KW"/>
</dbReference>
<dbReference type="InterPro" id="IPR014284">
    <property type="entry name" value="RNA_pol_sigma-70_dom"/>
</dbReference>
<dbReference type="Proteomes" id="UP000243670">
    <property type="component" value="Nucleomorph 3"/>
</dbReference>
<dbReference type="InterPro" id="IPR013325">
    <property type="entry name" value="RNA_pol_sigma_r2"/>
</dbReference>
<proteinExistence type="inferred from homology"/>
<evidence type="ECO:0000259" key="6">
    <source>
        <dbReference type="PROSITE" id="PS00716"/>
    </source>
</evidence>
<evidence type="ECO:0000256" key="1">
    <source>
        <dbReference type="ARBA" id="ARBA00007788"/>
    </source>
</evidence>
<dbReference type="Pfam" id="PF04542">
    <property type="entry name" value="Sigma70_r2"/>
    <property type="match status" value="1"/>
</dbReference>
<evidence type="ECO:0000256" key="3">
    <source>
        <dbReference type="ARBA" id="ARBA00023082"/>
    </source>
</evidence>
<protein>
    <submittedName>
        <fullName evidence="7">RNA-polymerase sigma factor</fullName>
    </submittedName>
</protein>
<feature type="domain" description="RNA polymerase sigma-70" evidence="6">
    <location>
        <begin position="350"/>
        <end position="376"/>
    </location>
</feature>
<keyword evidence="4" id="KW-0238">DNA-binding</keyword>
<dbReference type="PANTHER" id="PTHR30603">
    <property type="entry name" value="RNA POLYMERASE SIGMA FACTOR RPO"/>
    <property type="match status" value="1"/>
</dbReference>
<gene>
    <name evidence="7" type="primary">rpoD</name>
    <name evidence="7" type="ORF">M951_chr3153</name>
</gene>
<comment type="similarity">
    <text evidence="1">Belongs to the sigma-70 factor family.</text>
</comment>
<dbReference type="PRINTS" id="PR00046">
    <property type="entry name" value="SIGMA70FCT"/>
</dbReference>
<evidence type="ECO:0000313" key="7">
    <source>
        <dbReference type="EMBL" id="AIB10050.1"/>
    </source>
</evidence>
<dbReference type="InterPro" id="IPR000943">
    <property type="entry name" value="RNA_pol_sigma70"/>
</dbReference>